<dbReference type="AlphaFoldDB" id="A0AAN8U166"/>
<keyword evidence="2" id="KW-1185">Reference proteome</keyword>
<gene>
    <name evidence="1" type="ORF">RDI58_004190</name>
</gene>
<dbReference type="Proteomes" id="UP001371456">
    <property type="component" value="Unassembled WGS sequence"/>
</dbReference>
<sequence>MVQLWQAWANGQEPPTSILGFLEITSI</sequence>
<name>A0AAN8U166_SOLBU</name>
<reference evidence="1 2" key="1">
    <citation type="submission" date="2024-02" db="EMBL/GenBank/DDBJ databases">
        <title>de novo genome assembly of Solanum bulbocastanum strain 11H21.</title>
        <authorList>
            <person name="Hosaka A.J."/>
        </authorList>
    </citation>
    <scope>NUCLEOTIDE SEQUENCE [LARGE SCALE GENOMIC DNA]</scope>
    <source>
        <tissue evidence="1">Young leaves</tissue>
    </source>
</reference>
<comment type="caution">
    <text evidence="1">The sequence shown here is derived from an EMBL/GenBank/DDBJ whole genome shotgun (WGS) entry which is preliminary data.</text>
</comment>
<organism evidence="1 2">
    <name type="scientific">Solanum bulbocastanum</name>
    <name type="common">Wild potato</name>
    <dbReference type="NCBI Taxonomy" id="147425"/>
    <lineage>
        <taxon>Eukaryota</taxon>
        <taxon>Viridiplantae</taxon>
        <taxon>Streptophyta</taxon>
        <taxon>Embryophyta</taxon>
        <taxon>Tracheophyta</taxon>
        <taxon>Spermatophyta</taxon>
        <taxon>Magnoliopsida</taxon>
        <taxon>eudicotyledons</taxon>
        <taxon>Gunneridae</taxon>
        <taxon>Pentapetalae</taxon>
        <taxon>asterids</taxon>
        <taxon>lamiids</taxon>
        <taxon>Solanales</taxon>
        <taxon>Solanaceae</taxon>
        <taxon>Solanoideae</taxon>
        <taxon>Solaneae</taxon>
        <taxon>Solanum</taxon>
    </lineage>
</organism>
<dbReference type="EMBL" id="JBANQN010000002">
    <property type="protein sequence ID" value="KAK6796489.1"/>
    <property type="molecule type" value="Genomic_DNA"/>
</dbReference>
<evidence type="ECO:0000313" key="1">
    <source>
        <dbReference type="EMBL" id="KAK6796489.1"/>
    </source>
</evidence>
<accession>A0AAN8U166</accession>
<protein>
    <submittedName>
        <fullName evidence="1">Uncharacterized protein</fullName>
    </submittedName>
</protein>
<proteinExistence type="predicted"/>
<evidence type="ECO:0000313" key="2">
    <source>
        <dbReference type="Proteomes" id="UP001371456"/>
    </source>
</evidence>